<keyword evidence="2" id="KW-1133">Transmembrane helix</keyword>
<evidence type="ECO:0000256" key="1">
    <source>
        <dbReference type="SAM" id="MobiDB-lite"/>
    </source>
</evidence>
<feature type="region of interest" description="Disordered" evidence="1">
    <location>
        <begin position="63"/>
        <end position="167"/>
    </location>
</feature>
<keyword evidence="2" id="KW-0472">Membrane</keyword>
<proteinExistence type="predicted"/>
<evidence type="ECO:0000313" key="4">
    <source>
        <dbReference type="Proteomes" id="UP000251577"/>
    </source>
</evidence>
<reference evidence="3 4" key="1">
    <citation type="journal article" date="2018" name="Syst. Appl. Microbiol.">
        <title>Corynebacterium heidelbergense sp. nov., isolated from the preen glands of Egyptian geese (Alopochen aegyptiacus).</title>
        <authorList>
            <person name="Braun M.S."/>
            <person name="Wang E."/>
            <person name="Zimmermann S."/>
            <person name="Wink M."/>
        </authorList>
    </citation>
    <scope>NUCLEOTIDE SEQUENCE [LARGE SCALE GENOMIC DNA]</scope>
    <source>
        <strain evidence="3 4">647</strain>
    </source>
</reference>
<dbReference type="EMBL" id="QHCV01000154">
    <property type="protein sequence ID" value="RAV31189.1"/>
    <property type="molecule type" value="Genomic_DNA"/>
</dbReference>
<feature type="transmembrane region" description="Helical" evidence="2">
    <location>
        <begin position="37"/>
        <end position="58"/>
    </location>
</feature>
<keyword evidence="2" id="KW-0812">Transmembrane</keyword>
<evidence type="ECO:0000256" key="2">
    <source>
        <dbReference type="SAM" id="Phobius"/>
    </source>
</evidence>
<sequence length="214" mass="21452">MDQPTFDPSEPHGGPGPAEEGGADRPTPQASRGLPPAAIAAIAVGVLLVIALIVGFAVTRSGEDTSASGAQSAVSASPQTSGSSGTASASVSTSAPIPTGVPSDGQGQGAVQAEGAGAGLMPAPTVGQQAQAAPVNPEAPAPQPNGAQQGQGQPIIPGPPPPETNPNYEWFIRGPYASSWTCQQAKDVWPAGKRDCQQGPDGNWYHWAIRQATH</sequence>
<feature type="region of interest" description="Disordered" evidence="1">
    <location>
        <begin position="1"/>
        <end position="33"/>
    </location>
</feature>
<dbReference type="RefSeq" id="WP_113631489.1">
    <property type="nucleotide sequence ID" value="NZ_QHCV01000154.1"/>
</dbReference>
<gene>
    <name evidence="3" type="ORF">DLJ54_09700</name>
</gene>
<comment type="caution">
    <text evidence="3">The sequence shown here is derived from an EMBL/GenBank/DDBJ whole genome shotgun (WGS) entry which is preliminary data.</text>
</comment>
<organism evidence="3 4">
    <name type="scientific">Corynebacterium heidelbergense</name>
    <dbReference type="NCBI Taxonomy" id="2055947"/>
    <lineage>
        <taxon>Bacteria</taxon>
        <taxon>Bacillati</taxon>
        <taxon>Actinomycetota</taxon>
        <taxon>Actinomycetes</taxon>
        <taxon>Mycobacteriales</taxon>
        <taxon>Corynebacteriaceae</taxon>
        <taxon>Corynebacterium</taxon>
    </lineage>
</organism>
<protein>
    <submittedName>
        <fullName evidence="3">Uncharacterized protein</fullName>
    </submittedName>
</protein>
<dbReference type="Proteomes" id="UP000251577">
    <property type="component" value="Unassembled WGS sequence"/>
</dbReference>
<feature type="compositionally biased region" description="Low complexity" evidence="1">
    <location>
        <begin position="144"/>
        <end position="155"/>
    </location>
</feature>
<dbReference type="AlphaFoldDB" id="A0A364V3I2"/>
<evidence type="ECO:0000313" key="3">
    <source>
        <dbReference type="EMBL" id="RAV31189.1"/>
    </source>
</evidence>
<accession>A0A364V3I2</accession>
<feature type="compositionally biased region" description="Low complexity" evidence="1">
    <location>
        <begin position="66"/>
        <end position="96"/>
    </location>
</feature>
<keyword evidence="4" id="KW-1185">Reference proteome</keyword>
<name>A0A364V3I2_9CORY</name>